<name>A0A4Q7PDG2_9BACT</name>
<accession>A0A4Q7PDG2</accession>
<dbReference type="Proteomes" id="UP000292209">
    <property type="component" value="Unassembled WGS sequence"/>
</dbReference>
<gene>
    <name evidence="3" type="ORF">BC751_2437</name>
</gene>
<feature type="domain" description="Activator of Hsp90 ATPase homologue 1/2-like C-terminal" evidence="2">
    <location>
        <begin position="16"/>
        <end position="135"/>
    </location>
</feature>
<dbReference type="SUPFAM" id="SSF55961">
    <property type="entry name" value="Bet v1-like"/>
    <property type="match status" value="1"/>
</dbReference>
<evidence type="ECO:0000259" key="2">
    <source>
        <dbReference type="Pfam" id="PF08327"/>
    </source>
</evidence>
<evidence type="ECO:0000313" key="3">
    <source>
        <dbReference type="EMBL" id="RZS96842.1"/>
    </source>
</evidence>
<keyword evidence="4" id="KW-1185">Reference proteome</keyword>
<dbReference type="InterPro" id="IPR023393">
    <property type="entry name" value="START-like_dom_sf"/>
</dbReference>
<comment type="similarity">
    <text evidence="1">Belongs to the AHA1 family.</text>
</comment>
<dbReference type="AlphaFoldDB" id="A0A4Q7PDG2"/>
<organism evidence="3 4">
    <name type="scientific">Cecembia calidifontis</name>
    <dbReference type="NCBI Taxonomy" id="1187080"/>
    <lineage>
        <taxon>Bacteria</taxon>
        <taxon>Pseudomonadati</taxon>
        <taxon>Bacteroidota</taxon>
        <taxon>Cytophagia</taxon>
        <taxon>Cytophagales</taxon>
        <taxon>Cyclobacteriaceae</taxon>
        <taxon>Cecembia</taxon>
    </lineage>
</organism>
<evidence type="ECO:0000313" key="4">
    <source>
        <dbReference type="Proteomes" id="UP000292209"/>
    </source>
</evidence>
<dbReference type="Pfam" id="PF08327">
    <property type="entry name" value="AHSA1"/>
    <property type="match status" value="1"/>
</dbReference>
<dbReference type="Gene3D" id="3.30.530.20">
    <property type="match status" value="1"/>
</dbReference>
<dbReference type="RefSeq" id="WP_130275704.1">
    <property type="nucleotide sequence ID" value="NZ_SGXG01000001.1"/>
</dbReference>
<reference evidence="3 4" key="1">
    <citation type="submission" date="2019-02" db="EMBL/GenBank/DDBJ databases">
        <title>Genomic Encyclopedia of Archaeal and Bacterial Type Strains, Phase II (KMG-II): from individual species to whole genera.</title>
        <authorList>
            <person name="Goeker M."/>
        </authorList>
    </citation>
    <scope>NUCLEOTIDE SEQUENCE [LARGE SCALE GENOMIC DNA]</scope>
    <source>
        <strain evidence="3 4">DSM 21411</strain>
    </source>
</reference>
<proteinExistence type="inferred from homology"/>
<protein>
    <submittedName>
        <fullName evidence="3">Uncharacterized protein YndB with AHSA1/START domain</fullName>
    </submittedName>
</protein>
<dbReference type="OrthoDB" id="2364866at2"/>
<sequence>MTKIQISTSLQINKTPIEVFEGIIDPAHMTQYFISKSSGKMEAGKILDWEFPEFPGSFPVRILSVKPFESITFEWDGDSQPLTVDINLEERNEGNSTLVKVEEKEMEANEEGLNWLKNNTAGWANFLACLKAYLEYGINLRKGAFDFMVP</sequence>
<dbReference type="InterPro" id="IPR013538">
    <property type="entry name" value="ASHA1/2-like_C"/>
</dbReference>
<comment type="caution">
    <text evidence="3">The sequence shown here is derived from an EMBL/GenBank/DDBJ whole genome shotgun (WGS) entry which is preliminary data.</text>
</comment>
<evidence type="ECO:0000256" key="1">
    <source>
        <dbReference type="ARBA" id="ARBA00006817"/>
    </source>
</evidence>
<dbReference type="EMBL" id="SGXG01000001">
    <property type="protein sequence ID" value="RZS96842.1"/>
    <property type="molecule type" value="Genomic_DNA"/>
</dbReference>